<evidence type="ECO:0000313" key="3">
    <source>
        <dbReference type="Proteomes" id="UP001141806"/>
    </source>
</evidence>
<accession>A0A9Q0K4Y6</accession>
<dbReference type="AlphaFoldDB" id="A0A9Q0K4Y6"/>
<comment type="caution">
    <text evidence="2">The sequence shown here is derived from an EMBL/GenBank/DDBJ whole genome shotgun (WGS) entry which is preliminary data.</text>
</comment>
<dbReference type="OrthoDB" id="2143914at2759"/>
<name>A0A9Q0K4Y6_9MAGN</name>
<evidence type="ECO:0000313" key="2">
    <source>
        <dbReference type="EMBL" id="KAJ4961608.1"/>
    </source>
</evidence>
<organism evidence="2 3">
    <name type="scientific">Protea cynaroides</name>
    <dbReference type="NCBI Taxonomy" id="273540"/>
    <lineage>
        <taxon>Eukaryota</taxon>
        <taxon>Viridiplantae</taxon>
        <taxon>Streptophyta</taxon>
        <taxon>Embryophyta</taxon>
        <taxon>Tracheophyta</taxon>
        <taxon>Spermatophyta</taxon>
        <taxon>Magnoliopsida</taxon>
        <taxon>Proteales</taxon>
        <taxon>Proteaceae</taxon>
        <taxon>Protea</taxon>
    </lineage>
</organism>
<sequence length="127" mass="14295">MPPLASCDNVTETDISENSISTSRMSGFFFNEARESSTNSCNMNSCNGVEFQMSNSNTNNSNMGSVFSWDSMFQFQLNGIKSEEMKLRSWEEEERQHTQSPEDFGSFPLTSLSQDLTGANLDLFEQI</sequence>
<protein>
    <submittedName>
        <fullName evidence="2">Uncharacterized protein</fullName>
    </submittedName>
</protein>
<proteinExistence type="predicted"/>
<feature type="compositionally biased region" description="Basic and acidic residues" evidence="1">
    <location>
        <begin position="88"/>
        <end position="97"/>
    </location>
</feature>
<keyword evidence="3" id="KW-1185">Reference proteome</keyword>
<gene>
    <name evidence="2" type="ORF">NE237_021518</name>
</gene>
<reference evidence="2" key="1">
    <citation type="journal article" date="2023" name="Plant J.">
        <title>The genome of the king protea, Protea cynaroides.</title>
        <authorList>
            <person name="Chang J."/>
            <person name="Duong T.A."/>
            <person name="Schoeman C."/>
            <person name="Ma X."/>
            <person name="Roodt D."/>
            <person name="Barker N."/>
            <person name="Li Z."/>
            <person name="Van de Peer Y."/>
            <person name="Mizrachi E."/>
        </authorList>
    </citation>
    <scope>NUCLEOTIDE SEQUENCE</scope>
    <source>
        <tissue evidence="2">Young leaves</tissue>
    </source>
</reference>
<evidence type="ECO:0000256" key="1">
    <source>
        <dbReference type="SAM" id="MobiDB-lite"/>
    </source>
</evidence>
<dbReference type="Proteomes" id="UP001141806">
    <property type="component" value="Unassembled WGS sequence"/>
</dbReference>
<dbReference type="EMBL" id="JAMYWD010000009">
    <property type="protein sequence ID" value="KAJ4961608.1"/>
    <property type="molecule type" value="Genomic_DNA"/>
</dbReference>
<feature type="region of interest" description="Disordered" evidence="1">
    <location>
        <begin position="88"/>
        <end position="110"/>
    </location>
</feature>